<dbReference type="PANTHER" id="PTHR12558:SF13">
    <property type="entry name" value="CELL DIVISION CYCLE PROTEIN 27 HOMOLOG"/>
    <property type="match status" value="1"/>
</dbReference>
<evidence type="ECO:0000256" key="2">
    <source>
        <dbReference type="SAM" id="SignalP"/>
    </source>
</evidence>
<protein>
    <submittedName>
        <fullName evidence="3">Tetratricopeptide repeat</fullName>
    </submittedName>
</protein>
<feature type="repeat" description="TPR" evidence="1">
    <location>
        <begin position="320"/>
        <end position="353"/>
    </location>
</feature>
<feature type="chain" id="PRO_5020347023" evidence="2">
    <location>
        <begin position="34"/>
        <end position="415"/>
    </location>
</feature>
<reference evidence="3 4" key="1">
    <citation type="submission" date="2019-03" db="EMBL/GenBank/DDBJ databases">
        <authorList>
            <person name="Nijsse B."/>
        </authorList>
    </citation>
    <scope>NUCLEOTIDE SEQUENCE [LARGE SCALE GENOMIC DNA]</scope>
    <source>
        <strain evidence="3">Desulfoluna butyratoxydans MSL71</strain>
    </source>
</reference>
<dbReference type="Gene3D" id="1.25.40.10">
    <property type="entry name" value="Tetratricopeptide repeat domain"/>
    <property type="match status" value="2"/>
</dbReference>
<keyword evidence="2" id="KW-0732">Signal</keyword>
<dbReference type="RefSeq" id="WP_180143811.1">
    <property type="nucleotide sequence ID" value="NZ_CAADHO010000008.1"/>
</dbReference>
<evidence type="ECO:0000313" key="4">
    <source>
        <dbReference type="Proteomes" id="UP000507962"/>
    </source>
</evidence>
<dbReference type="SUPFAM" id="SSF48452">
    <property type="entry name" value="TPR-like"/>
    <property type="match status" value="2"/>
</dbReference>
<dbReference type="PROSITE" id="PS50005">
    <property type="entry name" value="TPR"/>
    <property type="match status" value="2"/>
</dbReference>
<dbReference type="InterPro" id="IPR011990">
    <property type="entry name" value="TPR-like_helical_dom_sf"/>
</dbReference>
<dbReference type="AlphaFoldDB" id="A0A4U8YWA5"/>
<sequence>MGPITTHSPLSAVRFLGFFLCAGLMALATDSLAGTCDSQPSPSVAMALTKAAKAIENERPEEALATLTKAAKRAGKRSHHLLEFHLGVQLVQAEEPDKALERFRNATALCDSFAPAWQNLGRVAYETEHFGEAAHALGTAFVLTGETRPALRYFEALSRYREKSWETCVTLCLDLFARFPDCRNVGWVELAAAAAPQAGKRPAVIKALTDRLPIMGGDPKLRRCLAGLLLQEKRYPEAMVQLRNLDHLGDITDAELLTLGDLFRAEDLPLDAAACYRRLTEKGKGTAELTRKEAEALMAGFKPEAALAVLEQGVVTWDTERLWLLTGQLRFEGDDLTGAEEAFRKVLAITPNQGHALMMLGYVLFQQEKPEEALPWLNKAVKRAPKCQAKRLRDHVVKLLAERSKTKSQPPAVRG</sequence>
<feature type="signal peptide" evidence="2">
    <location>
        <begin position="1"/>
        <end position="33"/>
    </location>
</feature>
<organism evidence="3 4">
    <name type="scientific">Desulfoluna butyratoxydans</name>
    <dbReference type="NCBI Taxonomy" id="231438"/>
    <lineage>
        <taxon>Bacteria</taxon>
        <taxon>Pseudomonadati</taxon>
        <taxon>Thermodesulfobacteriota</taxon>
        <taxon>Desulfobacteria</taxon>
        <taxon>Desulfobacterales</taxon>
        <taxon>Desulfolunaceae</taxon>
        <taxon>Desulfoluna</taxon>
    </lineage>
</organism>
<dbReference type="InterPro" id="IPR019734">
    <property type="entry name" value="TPR_rpt"/>
</dbReference>
<dbReference type="Proteomes" id="UP000507962">
    <property type="component" value="Unassembled WGS sequence"/>
</dbReference>
<proteinExistence type="predicted"/>
<keyword evidence="4" id="KW-1185">Reference proteome</keyword>
<dbReference type="EMBL" id="CAADHO010000008">
    <property type="protein sequence ID" value="VFQ46292.1"/>
    <property type="molecule type" value="Genomic_DNA"/>
</dbReference>
<accession>A0A4U8YWA5</accession>
<dbReference type="SMART" id="SM00028">
    <property type="entry name" value="TPR"/>
    <property type="match status" value="4"/>
</dbReference>
<name>A0A4U8YWA5_9BACT</name>
<dbReference type="Pfam" id="PF13432">
    <property type="entry name" value="TPR_16"/>
    <property type="match status" value="1"/>
</dbReference>
<feature type="repeat" description="TPR" evidence="1">
    <location>
        <begin position="354"/>
        <end position="387"/>
    </location>
</feature>
<dbReference type="PANTHER" id="PTHR12558">
    <property type="entry name" value="CELL DIVISION CYCLE 16,23,27"/>
    <property type="match status" value="1"/>
</dbReference>
<gene>
    <name evidence="3" type="ORF">MSL71_39550</name>
</gene>
<evidence type="ECO:0000256" key="1">
    <source>
        <dbReference type="PROSITE-ProRule" id="PRU00339"/>
    </source>
</evidence>
<evidence type="ECO:0000313" key="3">
    <source>
        <dbReference type="EMBL" id="VFQ46292.1"/>
    </source>
</evidence>
<keyword evidence="1" id="KW-0802">TPR repeat</keyword>